<name>A0ABT6JDS3_9GAMM</name>
<evidence type="ECO:0000256" key="1">
    <source>
        <dbReference type="SAM" id="SignalP"/>
    </source>
</evidence>
<evidence type="ECO:0000259" key="2">
    <source>
        <dbReference type="Pfam" id="PF07995"/>
    </source>
</evidence>
<evidence type="ECO:0000313" key="4">
    <source>
        <dbReference type="Proteomes" id="UP001156940"/>
    </source>
</evidence>
<dbReference type="PANTHER" id="PTHR19328:SF53">
    <property type="entry name" value="MEMBRANE PROTEIN"/>
    <property type="match status" value="1"/>
</dbReference>
<dbReference type="Gene3D" id="2.120.10.30">
    <property type="entry name" value="TolB, C-terminal domain"/>
    <property type="match status" value="1"/>
</dbReference>
<reference evidence="3 4" key="1">
    <citation type="submission" date="2023-04" db="EMBL/GenBank/DDBJ databases">
        <title>Luteimonas endophyticus RD2P54.</title>
        <authorList>
            <person name="Sun J.-Q."/>
        </authorList>
    </citation>
    <scope>NUCLEOTIDE SEQUENCE [LARGE SCALE GENOMIC DNA]</scope>
    <source>
        <strain evidence="3 4">RD2P54</strain>
    </source>
</reference>
<organism evidence="3 4">
    <name type="scientific">Luteimonas endophytica</name>
    <dbReference type="NCBI Taxonomy" id="3042023"/>
    <lineage>
        <taxon>Bacteria</taxon>
        <taxon>Pseudomonadati</taxon>
        <taxon>Pseudomonadota</taxon>
        <taxon>Gammaproteobacteria</taxon>
        <taxon>Lysobacterales</taxon>
        <taxon>Lysobacteraceae</taxon>
        <taxon>Luteimonas</taxon>
    </lineage>
</organism>
<feature type="chain" id="PRO_5046941495" evidence="1">
    <location>
        <begin position="22"/>
        <end position="446"/>
    </location>
</feature>
<proteinExistence type="predicted"/>
<dbReference type="SUPFAM" id="SSF50952">
    <property type="entry name" value="Soluble quinoprotein glucose dehydrogenase"/>
    <property type="match status" value="1"/>
</dbReference>
<comment type="caution">
    <text evidence="3">The sequence shown here is derived from an EMBL/GenBank/DDBJ whole genome shotgun (WGS) entry which is preliminary data.</text>
</comment>
<gene>
    <name evidence="3" type="ORF">QFW77_18550</name>
</gene>
<accession>A0ABT6JDS3</accession>
<sequence>MRRLLACTLIALCLSPVLPCAARERHAVQGPPCGGYPRLAIETLRGMCAGLVIGPTTQDPARPVRLPRSLLQLDAETWLVTDLGAWDGTRGAVWRLRTRPGEAAAVERVLDGLHLPHAIARGPDGRVYVGEMSRIFRFDPAAEDPAASVETVVTGLPDNRLHANRHPLSRFVFLPGGDLLVNVGAPSDQCAGAAARTAAGLCAQSEGAADAASLRVYPRSGDGRWSPEYRVLARGLRNSLALAVHPSGTVLQAENSYDFDSRWAPFEELNVIEAGRHYGWPYCADAAQPAPAWPGKAAWCRSDAHTAPALLLPPHAAPLDMLWYEGAMFPALQGRLLMSWHGHRSVGGRIASFAVDARGVPVPDPRPRFPVYGQGFRAYGAGPAATPVVLTPGWGLRRGVRPQGSPVGLAVAADGAIWATDDRAGLVVRFAEDAIAGADEAGENPR</sequence>
<feature type="signal peptide" evidence="1">
    <location>
        <begin position="1"/>
        <end position="21"/>
    </location>
</feature>
<dbReference type="EMBL" id="JARXRM010000046">
    <property type="protein sequence ID" value="MDH5824971.1"/>
    <property type="molecule type" value="Genomic_DNA"/>
</dbReference>
<dbReference type="InterPro" id="IPR011041">
    <property type="entry name" value="Quinoprot_gluc/sorb_DH_b-prop"/>
</dbReference>
<dbReference type="PANTHER" id="PTHR19328">
    <property type="entry name" value="HEDGEHOG-INTERACTING PROTEIN"/>
    <property type="match status" value="1"/>
</dbReference>
<dbReference type="InterPro" id="IPR011042">
    <property type="entry name" value="6-blade_b-propeller_TolB-like"/>
</dbReference>
<keyword evidence="4" id="KW-1185">Reference proteome</keyword>
<dbReference type="RefSeq" id="WP_280576359.1">
    <property type="nucleotide sequence ID" value="NZ_JARXRM010000046.1"/>
</dbReference>
<keyword evidence="1" id="KW-0732">Signal</keyword>
<dbReference type="Proteomes" id="UP001156940">
    <property type="component" value="Unassembled WGS sequence"/>
</dbReference>
<feature type="domain" description="Glucose/Sorbosone dehydrogenase" evidence="2">
    <location>
        <begin position="149"/>
        <end position="339"/>
    </location>
</feature>
<dbReference type="InterPro" id="IPR012938">
    <property type="entry name" value="Glc/Sorbosone_DH"/>
</dbReference>
<dbReference type="Pfam" id="PF07995">
    <property type="entry name" value="GSDH"/>
    <property type="match status" value="1"/>
</dbReference>
<evidence type="ECO:0000313" key="3">
    <source>
        <dbReference type="EMBL" id="MDH5824971.1"/>
    </source>
</evidence>
<protein>
    <submittedName>
        <fullName evidence="3">PQQ-dependent sugar dehydrogenase</fullName>
    </submittedName>
</protein>